<dbReference type="AlphaFoldDB" id="A0A8C8VGB5"/>
<keyword evidence="1" id="KW-0812">Transmembrane</keyword>
<feature type="transmembrane region" description="Helical" evidence="1">
    <location>
        <begin position="106"/>
        <end position="124"/>
    </location>
</feature>
<sequence>MFLVLLPMFPRPRCCLYSHEPNQGNHPPRSQPNTQRKEKNTFFSISLTVSSDAVLFAFFTWFMASPRTFRKASLALFVSCLASLASVITITYFGTGTRIIIPSSSGFRFILLSLIALIAAAVLCKPDQKVKGIRDFCEICPSWFNGNFPSFVVRILRFLPKSSLRTSITDCISSFNSFRLIMSSTKAALIFTLAWVCPLPLSLLSLPLVFLVARCLLSIV</sequence>
<keyword evidence="1" id="KW-1133">Transmembrane helix</keyword>
<protein>
    <submittedName>
        <fullName evidence="2">Uncharacterized protein</fullName>
    </submittedName>
</protein>
<keyword evidence="1" id="KW-0472">Membrane</keyword>
<name>A0A8C8VGB5_9SAUR</name>
<feature type="transmembrane region" description="Helical" evidence="1">
    <location>
        <begin position="74"/>
        <end position="94"/>
    </location>
</feature>
<reference evidence="2" key="2">
    <citation type="submission" date="2025-09" db="UniProtKB">
        <authorList>
            <consortium name="Ensembl"/>
        </authorList>
    </citation>
    <scope>IDENTIFICATION</scope>
</reference>
<evidence type="ECO:0000256" key="1">
    <source>
        <dbReference type="SAM" id="Phobius"/>
    </source>
</evidence>
<organism evidence="2 3">
    <name type="scientific">Pelusios castaneus</name>
    <name type="common">West African mud turtle</name>
    <dbReference type="NCBI Taxonomy" id="367368"/>
    <lineage>
        <taxon>Eukaryota</taxon>
        <taxon>Metazoa</taxon>
        <taxon>Chordata</taxon>
        <taxon>Craniata</taxon>
        <taxon>Vertebrata</taxon>
        <taxon>Euteleostomi</taxon>
        <taxon>Archelosauria</taxon>
        <taxon>Testudinata</taxon>
        <taxon>Testudines</taxon>
        <taxon>Pleurodira</taxon>
        <taxon>Pelomedusidae</taxon>
        <taxon>Pelusios</taxon>
    </lineage>
</organism>
<evidence type="ECO:0000313" key="2">
    <source>
        <dbReference type="Ensembl" id="ENSPCEP00000006018.1"/>
    </source>
</evidence>
<evidence type="ECO:0000313" key="3">
    <source>
        <dbReference type="Proteomes" id="UP000694393"/>
    </source>
</evidence>
<reference evidence="2" key="1">
    <citation type="submission" date="2025-08" db="UniProtKB">
        <authorList>
            <consortium name="Ensembl"/>
        </authorList>
    </citation>
    <scope>IDENTIFICATION</scope>
</reference>
<feature type="transmembrane region" description="Helical" evidence="1">
    <location>
        <begin position="187"/>
        <end position="213"/>
    </location>
</feature>
<dbReference type="Ensembl" id="ENSPCET00000006241.1">
    <property type="protein sequence ID" value="ENSPCEP00000006018.1"/>
    <property type="gene ID" value="ENSPCEG00000004866.1"/>
</dbReference>
<accession>A0A8C8VGB5</accession>
<dbReference type="Proteomes" id="UP000694393">
    <property type="component" value="Unplaced"/>
</dbReference>
<feature type="transmembrane region" description="Helical" evidence="1">
    <location>
        <begin position="42"/>
        <end position="62"/>
    </location>
</feature>
<proteinExistence type="predicted"/>
<keyword evidence="3" id="KW-1185">Reference proteome</keyword>